<accession>A0ABW8ACL2</accession>
<keyword evidence="1" id="KW-0233">DNA recombination</keyword>
<evidence type="ECO:0000313" key="4">
    <source>
        <dbReference type="EMBL" id="MFI7444504.1"/>
    </source>
</evidence>
<dbReference type="PROSITE" id="PS51898">
    <property type="entry name" value="TYR_RECOMBINASE"/>
    <property type="match status" value="1"/>
</dbReference>
<evidence type="ECO:0000256" key="1">
    <source>
        <dbReference type="ARBA" id="ARBA00023172"/>
    </source>
</evidence>
<feature type="domain" description="Tyr recombinase" evidence="3">
    <location>
        <begin position="1"/>
        <end position="48"/>
    </location>
</feature>
<evidence type="ECO:0000313" key="5">
    <source>
        <dbReference type="Proteomes" id="UP001612928"/>
    </source>
</evidence>
<comment type="caution">
    <text evidence="4">The sequence shown here is derived from an EMBL/GenBank/DDBJ whole genome shotgun (WGS) entry which is preliminary data.</text>
</comment>
<dbReference type="InterPro" id="IPR011010">
    <property type="entry name" value="DNA_brk_join_enz"/>
</dbReference>
<dbReference type="RefSeq" id="WP_397024753.1">
    <property type="nucleotide sequence ID" value="NZ_JBITMB010000008.1"/>
</dbReference>
<dbReference type="Gene3D" id="1.10.443.10">
    <property type="entry name" value="Intergrase catalytic core"/>
    <property type="match status" value="1"/>
</dbReference>
<sequence length="74" mass="8013">MRHCYATWLVSEGVPVNDVADLMGHEQISTTLNGYTHASRDRDGRARAVFADISPSPAAEKPTAEPATDEEPTT</sequence>
<keyword evidence="5" id="KW-1185">Reference proteome</keyword>
<feature type="region of interest" description="Disordered" evidence="2">
    <location>
        <begin position="51"/>
        <end position="74"/>
    </location>
</feature>
<gene>
    <name evidence="4" type="ORF">ACIBP5_31415</name>
</gene>
<proteinExistence type="predicted"/>
<dbReference type="Proteomes" id="UP001612928">
    <property type="component" value="Unassembled WGS sequence"/>
</dbReference>
<feature type="compositionally biased region" description="Low complexity" evidence="2">
    <location>
        <begin position="57"/>
        <end position="66"/>
    </location>
</feature>
<protein>
    <submittedName>
        <fullName evidence="4">Tyrosine-type recombinase/integrase</fullName>
    </submittedName>
</protein>
<evidence type="ECO:0000256" key="2">
    <source>
        <dbReference type="SAM" id="MobiDB-lite"/>
    </source>
</evidence>
<name>A0ABW8ACL2_9ACTN</name>
<evidence type="ECO:0000259" key="3">
    <source>
        <dbReference type="PROSITE" id="PS51898"/>
    </source>
</evidence>
<dbReference type="EMBL" id="JBITMB010000008">
    <property type="protein sequence ID" value="MFI7444504.1"/>
    <property type="molecule type" value="Genomic_DNA"/>
</dbReference>
<dbReference type="InterPro" id="IPR002104">
    <property type="entry name" value="Integrase_catalytic"/>
</dbReference>
<reference evidence="4 5" key="1">
    <citation type="submission" date="2024-10" db="EMBL/GenBank/DDBJ databases">
        <title>The Natural Products Discovery Center: Release of the First 8490 Sequenced Strains for Exploring Actinobacteria Biosynthetic Diversity.</title>
        <authorList>
            <person name="Kalkreuter E."/>
            <person name="Kautsar S.A."/>
            <person name="Yang D."/>
            <person name="Bader C.D."/>
            <person name="Teijaro C.N."/>
            <person name="Fluegel L."/>
            <person name="Davis C.M."/>
            <person name="Simpson J.R."/>
            <person name="Lauterbach L."/>
            <person name="Steele A.D."/>
            <person name="Gui C."/>
            <person name="Meng S."/>
            <person name="Li G."/>
            <person name="Viehrig K."/>
            <person name="Ye F."/>
            <person name="Su P."/>
            <person name="Kiefer A.F."/>
            <person name="Nichols A."/>
            <person name="Cepeda A.J."/>
            <person name="Yan W."/>
            <person name="Fan B."/>
            <person name="Jiang Y."/>
            <person name="Adhikari A."/>
            <person name="Zheng C.-J."/>
            <person name="Schuster L."/>
            <person name="Cowan T.M."/>
            <person name="Smanski M.J."/>
            <person name="Chevrette M.G."/>
            <person name="De Carvalho L.P.S."/>
            <person name="Shen B."/>
        </authorList>
    </citation>
    <scope>NUCLEOTIDE SEQUENCE [LARGE SCALE GENOMIC DNA]</scope>
    <source>
        <strain evidence="4 5">NPDC049503</strain>
    </source>
</reference>
<dbReference type="InterPro" id="IPR013762">
    <property type="entry name" value="Integrase-like_cat_sf"/>
</dbReference>
<organism evidence="4 5">
    <name type="scientific">Nonomuraea indica</name>
    <dbReference type="NCBI Taxonomy" id="1581193"/>
    <lineage>
        <taxon>Bacteria</taxon>
        <taxon>Bacillati</taxon>
        <taxon>Actinomycetota</taxon>
        <taxon>Actinomycetes</taxon>
        <taxon>Streptosporangiales</taxon>
        <taxon>Streptosporangiaceae</taxon>
        <taxon>Nonomuraea</taxon>
    </lineage>
</organism>
<dbReference type="Pfam" id="PF00589">
    <property type="entry name" value="Phage_integrase"/>
    <property type="match status" value="1"/>
</dbReference>
<dbReference type="SUPFAM" id="SSF56349">
    <property type="entry name" value="DNA breaking-rejoining enzymes"/>
    <property type="match status" value="1"/>
</dbReference>